<dbReference type="EMBL" id="JACWMS010000001">
    <property type="protein sequence ID" value="MBD1318311.1"/>
    <property type="molecule type" value="Genomic_DNA"/>
</dbReference>
<reference evidence="2 3" key="1">
    <citation type="submission" date="2020-09" db="EMBL/GenBank/DDBJ databases">
        <title>Novel species in genus Gordonia.</title>
        <authorList>
            <person name="Zhang G."/>
        </authorList>
    </citation>
    <scope>NUCLEOTIDE SEQUENCE [LARGE SCALE GENOMIC DNA]</scope>
    <source>
        <strain evidence="2 3">ON-33</strain>
    </source>
</reference>
<proteinExistence type="predicted"/>
<dbReference type="RefSeq" id="WP_190265532.1">
    <property type="nucleotide sequence ID" value="NZ_BAABAD010000003.1"/>
</dbReference>
<sequence length="235" mass="25449">MFAGIGIVGLAGGQRLGFLCAELIACGMILDICSILRSARLRTMTTAGVAPFLRDGVLTIRRDRLMRGFDIASTATFGAGALLFALGAWRDAVHISLASEHAENLYPPVAFVVGILYIGHAVRAANGDSAWMIVSERGISVPSHRTANGLDWGIVTEVTPVLTKGDKRNGAWMSLRPGERYDQIRVDESCLGGPATFWLIDFYHRHPELRAELGGTAVIRRLRDGSLVPDAHRNV</sequence>
<evidence type="ECO:0000256" key="1">
    <source>
        <dbReference type="SAM" id="Phobius"/>
    </source>
</evidence>
<feature type="transmembrane region" description="Helical" evidence="1">
    <location>
        <begin position="105"/>
        <end position="122"/>
    </location>
</feature>
<gene>
    <name evidence="2" type="ORF">IDF66_01840</name>
</gene>
<keyword evidence="1" id="KW-0812">Transmembrane</keyword>
<evidence type="ECO:0000313" key="2">
    <source>
        <dbReference type="EMBL" id="MBD1318311.1"/>
    </source>
</evidence>
<keyword evidence="3" id="KW-1185">Reference proteome</keyword>
<dbReference type="Proteomes" id="UP000602395">
    <property type="component" value="Unassembled WGS sequence"/>
</dbReference>
<keyword evidence="1" id="KW-1133">Transmembrane helix</keyword>
<accession>A0ABR7W652</accession>
<organism evidence="2 3">
    <name type="scientific">Gordonia hankookensis</name>
    <dbReference type="NCBI Taxonomy" id="589403"/>
    <lineage>
        <taxon>Bacteria</taxon>
        <taxon>Bacillati</taxon>
        <taxon>Actinomycetota</taxon>
        <taxon>Actinomycetes</taxon>
        <taxon>Mycobacteriales</taxon>
        <taxon>Gordoniaceae</taxon>
        <taxon>Gordonia</taxon>
    </lineage>
</organism>
<keyword evidence="1" id="KW-0472">Membrane</keyword>
<name>A0ABR7W652_9ACTN</name>
<protein>
    <submittedName>
        <fullName evidence="2">Uncharacterized protein</fullName>
    </submittedName>
</protein>
<feature type="transmembrane region" description="Helical" evidence="1">
    <location>
        <begin position="71"/>
        <end position="89"/>
    </location>
</feature>
<comment type="caution">
    <text evidence="2">The sequence shown here is derived from an EMBL/GenBank/DDBJ whole genome shotgun (WGS) entry which is preliminary data.</text>
</comment>
<evidence type="ECO:0000313" key="3">
    <source>
        <dbReference type="Proteomes" id="UP000602395"/>
    </source>
</evidence>
<feature type="transmembrane region" description="Helical" evidence="1">
    <location>
        <begin position="16"/>
        <end position="36"/>
    </location>
</feature>